<keyword evidence="2" id="KW-0812">Transmembrane</keyword>
<keyword evidence="9" id="KW-1185">Reference proteome</keyword>
<keyword evidence="6 8" id="KW-0675">Receptor</keyword>
<dbReference type="Gene3D" id="3.80.10.10">
    <property type="entry name" value="Ribonuclease Inhibitor"/>
    <property type="match status" value="2"/>
</dbReference>
<keyword evidence="7" id="KW-0325">Glycoprotein</keyword>
<dbReference type="AlphaFoldDB" id="A0ABD1BXI6"/>
<dbReference type="InterPro" id="IPR001611">
    <property type="entry name" value="Leu-rich_rpt"/>
</dbReference>
<comment type="subcellular location">
    <subcellularLocation>
        <location evidence="1">Membrane</location>
        <topology evidence="1">Single-pass type I membrane protein</topology>
    </subcellularLocation>
</comment>
<evidence type="ECO:0000313" key="9">
    <source>
        <dbReference type="Proteomes" id="UP001558713"/>
    </source>
</evidence>
<name>A0ABD1BXI6_CARAN</name>
<dbReference type="Pfam" id="PF00560">
    <property type="entry name" value="LRR_1"/>
    <property type="match status" value="2"/>
</dbReference>
<dbReference type="InterPro" id="IPR046956">
    <property type="entry name" value="RLP23-like"/>
</dbReference>
<comment type="caution">
    <text evidence="8">The sequence shown here is derived from an EMBL/GenBank/DDBJ whole genome shotgun (WGS) entry which is preliminary data.</text>
</comment>
<keyword evidence="3" id="KW-0732">Signal</keyword>
<evidence type="ECO:0000256" key="1">
    <source>
        <dbReference type="ARBA" id="ARBA00004479"/>
    </source>
</evidence>
<evidence type="ECO:0000256" key="6">
    <source>
        <dbReference type="ARBA" id="ARBA00023170"/>
    </source>
</evidence>
<evidence type="ECO:0000313" key="8">
    <source>
        <dbReference type="EMBL" id="KAL1221799.1"/>
    </source>
</evidence>
<evidence type="ECO:0000256" key="7">
    <source>
        <dbReference type="ARBA" id="ARBA00023180"/>
    </source>
</evidence>
<dbReference type="Proteomes" id="UP001558713">
    <property type="component" value="Unassembled WGS sequence"/>
</dbReference>
<evidence type="ECO:0000256" key="2">
    <source>
        <dbReference type="ARBA" id="ARBA00022692"/>
    </source>
</evidence>
<sequence length="362" mass="40343">MPFLSFLDLTDNHLTGPIEIPNSSSSSKLETMSLGGNNFEGKYLEPISKLITLKSLVLSFLNTSYPIDLSLFSSLIYMTYLDISGNSVSSDSGIPLSMEILLLWVCNISEFPNILTPLQNLQVMDISSNMIKGKVPVWFWSLPHLQTMIFAYNSLNGFEGSTEILVNSSVKILDLGFNSFEGALPNLPLSIKAFSVEANSFTGDIPLSICNRSSLTYFIMSNKTFTGPIPQCMSKFEIVKLRKNNLEGSIPNMFYVGASLRTLDVGYNRLTGKLPKSFLNCSSLKFLSVEHNRIEDTFPFYLKALPDLQVLILRSNKLYGHISPPDQRPLAFPELQILEISDNNFTGSISPSYFVNWKSSSL</sequence>
<dbReference type="SUPFAM" id="SSF52058">
    <property type="entry name" value="L domain-like"/>
    <property type="match status" value="2"/>
</dbReference>
<proteinExistence type="predicted"/>
<keyword evidence="5" id="KW-0472">Membrane</keyword>
<evidence type="ECO:0000256" key="4">
    <source>
        <dbReference type="ARBA" id="ARBA00022989"/>
    </source>
</evidence>
<keyword evidence="4" id="KW-1133">Transmembrane helix</keyword>
<reference evidence="8 9" key="1">
    <citation type="submission" date="2024-04" db="EMBL/GenBank/DDBJ databases">
        <title>Genome assembly C_amara_ONT_v2.</title>
        <authorList>
            <person name="Yant L."/>
            <person name="Moore C."/>
            <person name="Slenker M."/>
        </authorList>
    </citation>
    <scope>NUCLEOTIDE SEQUENCE [LARGE SCALE GENOMIC DNA]</scope>
    <source>
        <tissue evidence="8">Leaf</tissue>
    </source>
</reference>
<protein>
    <submittedName>
        <fullName evidence="8">Receptor like protein 24</fullName>
    </submittedName>
</protein>
<accession>A0ABD1BXI6</accession>
<dbReference type="Pfam" id="PF13855">
    <property type="entry name" value="LRR_8"/>
    <property type="match status" value="1"/>
</dbReference>
<dbReference type="InterPro" id="IPR032675">
    <property type="entry name" value="LRR_dom_sf"/>
</dbReference>
<dbReference type="EMBL" id="JBANAX010000116">
    <property type="protein sequence ID" value="KAL1221799.1"/>
    <property type="molecule type" value="Genomic_DNA"/>
</dbReference>
<organism evidence="8 9">
    <name type="scientific">Cardamine amara subsp. amara</name>
    <dbReference type="NCBI Taxonomy" id="228776"/>
    <lineage>
        <taxon>Eukaryota</taxon>
        <taxon>Viridiplantae</taxon>
        <taxon>Streptophyta</taxon>
        <taxon>Embryophyta</taxon>
        <taxon>Tracheophyta</taxon>
        <taxon>Spermatophyta</taxon>
        <taxon>Magnoliopsida</taxon>
        <taxon>eudicotyledons</taxon>
        <taxon>Gunneridae</taxon>
        <taxon>Pentapetalae</taxon>
        <taxon>rosids</taxon>
        <taxon>malvids</taxon>
        <taxon>Brassicales</taxon>
        <taxon>Brassicaceae</taxon>
        <taxon>Cardamineae</taxon>
        <taxon>Cardamine</taxon>
    </lineage>
</organism>
<evidence type="ECO:0000256" key="5">
    <source>
        <dbReference type="ARBA" id="ARBA00023136"/>
    </source>
</evidence>
<evidence type="ECO:0000256" key="3">
    <source>
        <dbReference type="ARBA" id="ARBA00022729"/>
    </source>
</evidence>
<dbReference type="GO" id="GO:0016020">
    <property type="term" value="C:membrane"/>
    <property type="evidence" value="ECO:0007669"/>
    <property type="project" value="UniProtKB-SubCell"/>
</dbReference>
<dbReference type="PANTHER" id="PTHR48061:SF12">
    <property type="entry name" value="DISEASE RESISTANCE LIKE PROTEIN"/>
    <property type="match status" value="1"/>
</dbReference>
<gene>
    <name evidence="8" type="ORF">V5N11_000076</name>
</gene>
<dbReference type="PANTHER" id="PTHR48061">
    <property type="entry name" value="LEUCINE-RICH REPEAT RECEPTOR PROTEIN KINASE EMS1-LIKE-RELATED"/>
    <property type="match status" value="1"/>
</dbReference>